<keyword evidence="3 8" id="KW-0812">Transmembrane</keyword>
<evidence type="ECO:0000256" key="6">
    <source>
        <dbReference type="ARBA" id="ARBA00022989"/>
    </source>
</evidence>
<evidence type="ECO:0000256" key="2">
    <source>
        <dbReference type="ARBA" id="ARBA00007685"/>
    </source>
</evidence>
<proteinExistence type="inferred from homology"/>
<dbReference type="OrthoDB" id="2124077at2759"/>
<evidence type="ECO:0000256" key="8">
    <source>
        <dbReference type="SAM" id="Phobius"/>
    </source>
</evidence>
<evidence type="ECO:0000256" key="3">
    <source>
        <dbReference type="ARBA" id="ARBA00022692"/>
    </source>
</evidence>
<evidence type="ECO:0000313" key="10">
    <source>
        <dbReference type="Proteomes" id="UP000007431"/>
    </source>
</evidence>
<keyword evidence="6 8" id="KW-1133">Transmembrane helix</keyword>
<dbReference type="GeneID" id="9586858"/>
<dbReference type="InterPro" id="IPR018943">
    <property type="entry name" value="Oligosaccaryltransferase"/>
</dbReference>
<evidence type="ECO:0000313" key="9">
    <source>
        <dbReference type="EMBL" id="EFI96547.1"/>
    </source>
</evidence>
<comment type="similarity">
    <text evidence="2">Belongs to the OST4 family.</text>
</comment>
<dbReference type="Pfam" id="PF10215">
    <property type="entry name" value="Ost4"/>
    <property type="match status" value="1"/>
</dbReference>
<sequence>MEHETLYSLANYLGTFAMLAVLGYHFVAVNGKYMAKDGKAKA</sequence>
<dbReference type="EMBL" id="GL377307">
    <property type="protein sequence ID" value="EFI96547.1"/>
    <property type="molecule type" value="Genomic_DNA"/>
</dbReference>
<dbReference type="SUPFAM" id="SSF103464">
    <property type="entry name" value="Oligosaccharyltransferase subunit ost4p"/>
    <property type="match status" value="1"/>
</dbReference>
<evidence type="ECO:0000256" key="5">
    <source>
        <dbReference type="ARBA" id="ARBA00022968"/>
    </source>
</evidence>
<evidence type="ECO:0000256" key="4">
    <source>
        <dbReference type="ARBA" id="ARBA00022824"/>
    </source>
</evidence>
<dbReference type="VEuPathDB" id="FungiDB:SCHCODRAFT_02504714"/>
<dbReference type="InterPro" id="IPR036330">
    <property type="entry name" value="Ost4p_sf"/>
</dbReference>
<accession>D8Q856</accession>
<dbReference type="Proteomes" id="UP000007431">
    <property type="component" value="Unassembled WGS sequence"/>
</dbReference>
<dbReference type="AlphaFoldDB" id="D8Q856"/>
<dbReference type="KEGG" id="scm:SCHCO_02504714"/>
<comment type="subcellular location">
    <subcellularLocation>
        <location evidence="1">Endoplasmic reticulum membrane</location>
        <topology evidence="1">Single-pass type III membrane protein</topology>
    </subcellularLocation>
</comment>
<gene>
    <name evidence="9" type="ORF">SCHCODRAFT_56760</name>
</gene>
<dbReference type="HOGENOM" id="CLU_3260797_0_0_1"/>
<evidence type="ECO:0000256" key="7">
    <source>
        <dbReference type="ARBA" id="ARBA00023136"/>
    </source>
</evidence>
<evidence type="ECO:0000256" key="1">
    <source>
        <dbReference type="ARBA" id="ARBA00004643"/>
    </source>
</evidence>
<keyword evidence="10" id="KW-1185">Reference proteome</keyword>
<keyword evidence="4" id="KW-0256">Endoplasmic reticulum</keyword>
<evidence type="ECO:0008006" key="11">
    <source>
        <dbReference type="Google" id="ProtNLM"/>
    </source>
</evidence>
<organism evidence="10">
    <name type="scientific">Schizophyllum commune (strain H4-8 / FGSC 9210)</name>
    <name type="common">Split gill fungus</name>
    <dbReference type="NCBI Taxonomy" id="578458"/>
    <lineage>
        <taxon>Eukaryota</taxon>
        <taxon>Fungi</taxon>
        <taxon>Dikarya</taxon>
        <taxon>Basidiomycota</taxon>
        <taxon>Agaricomycotina</taxon>
        <taxon>Agaricomycetes</taxon>
        <taxon>Agaricomycetidae</taxon>
        <taxon>Agaricales</taxon>
        <taxon>Schizophyllaceae</taxon>
        <taxon>Schizophyllum</taxon>
    </lineage>
</organism>
<name>D8Q856_SCHCM</name>
<protein>
    <recommendedName>
        <fullName evidence="11">Dolichyl-diphosphooligosaccharide--protein glycosyltransferase subunit 4</fullName>
    </recommendedName>
</protein>
<reference evidence="9 10" key="1">
    <citation type="journal article" date="2010" name="Nat. Biotechnol.">
        <title>Genome sequence of the model mushroom Schizophyllum commune.</title>
        <authorList>
            <person name="Ohm R.A."/>
            <person name="de Jong J.F."/>
            <person name="Lugones L.G."/>
            <person name="Aerts A."/>
            <person name="Kothe E."/>
            <person name="Stajich J.E."/>
            <person name="de Vries R.P."/>
            <person name="Record E."/>
            <person name="Levasseur A."/>
            <person name="Baker S.E."/>
            <person name="Bartholomew K.A."/>
            <person name="Coutinho P.M."/>
            <person name="Erdmann S."/>
            <person name="Fowler T.J."/>
            <person name="Gathman A.C."/>
            <person name="Lombard V."/>
            <person name="Henrissat B."/>
            <person name="Knabe N."/>
            <person name="Kuees U."/>
            <person name="Lilly W.W."/>
            <person name="Lindquist E."/>
            <person name="Lucas S."/>
            <person name="Magnuson J.K."/>
            <person name="Piumi F."/>
            <person name="Raudaskoski M."/>
            <person name="Salamov A."/>
            <person name="Schmutz J."/>
            <person name="Schwarze F.W.M.R."/>
            <person name="vanKuyk P.A."/>
            <person name="Horton J.S."/>
            <person name="Grigoriev I.V."/>
            <person name="Woesten H.A.B."/>
        </authorList>
    </citation>
    <scope>NUCLEOTIDE SEQUENCE [LARGE SCALE GENOMIC DNA]</scope>
    <source>
        <strain evidence="10">H4-8 / FGSC 9210</strain>
    </source>
</reference>
<dbReference type="GO" id="GO:0005789">
    <property type="term" value="C:endoplasmic reticulum membrane"/>
    <property type="evidence" value="ECO:0007669"/>
    <property type="project" value="UniProtKB-SubCell"/>
</dbReference>
<feature type="transmembrane region" description="Helical" evidence="8">
    <location>
        <begin position="6"/>
        <end position="27"/>
    </location>
</feature>
<dbReference type="InParanoid" id="D8Q856"/>
<keyword evidence="5" id="KW-0735">Signal-anchor</keyword>
<keyword evidence="7 8" id="KW-0472">Membrane</keyword>